<dbReference type="CDD" id="cd04301">
    <property type="entry name" value="NAT_SF"/>
    <property type="match status" value="1"/>
</dbReference>
<sequence>MAIEITPADWAGFETVMGPKGGCGGCWCRLWRVARKEFEADKGDGNRDAMRALFDSGTVPGLLALDGTDPVGWISVAPRAEFPRLKASRILQPVDDLPVWSVSCFLVKPPYRRQGLSVHLLQAACTFAAERGAPAIEGYPIDGKEKYPPVYGWTGFAGAYRSAGFAEVARRSPTRPIMRKSLG</sequence>
<accession>A0ABV3L1C0</accession>
<gene>
    <name evidence="2" type="ORF">AB0T83_01015</name>
</gene>
<dbReference type="PROSITE" id="PS51186">
    <property type="entry name" value="GNAT"/>
    <property type="match status" value="1"/>
</dbReference>
<name>A0ABV3L1C0_9RHOB</name>
<organism evidence="2 3">
    <name type="scientific">Meridianimarinicoccus marinus</name>
    <dbReference type="NCBI Taxonomy" id="3231483"/>
    <lineage>
        <taxon>Bacteria</taxon>
        <taxon>Pseudomonadati</taxon>
        <taxon>Pseudomonadota</taxon>
        <taxon>Alphaproteobacteria</taxon>
        <taxon>Rhodobacterales</taxon>
        <taxon>Paracoccaceae</taxon>
        <taxon>Meridianimarinicoccus</taxon>
    </lineage>
</organism>
<dbReference type="InterPro" id="IPR000182">
    <property type="entry name" value="GNAT_dom"/>
</dbReference>
<dbReference type="Pfam" id="PF00583">
    <property type="entry name" value="Acetyltransf_1"/>
    <property type="match status" value="1"/>
</dbReference>
<dbReference type="Proteomes" id="UP001553161">
    <property type="component" value="Unassembled WGS sequence"/>
</dbReference>
<protein>
    <submittedName>
        <fullName evidence="2">GNAT family N-acetyltransferase</fullName>
    </submittedName>
</protein>
<reference evidence="2 3" key="1">
    <citation type="submission" date="2024-07" db="EMBL/GenBank/DDBJ databases">
        <authorList>
            <person name="Kang M."/>
        </authorList>
    </citation>
    <scope>NUCLEOTIDE SEQUENCE [LARGE SCALE GENOMIC DNA]</scope>
    <source>
        <strain evidence="2 3">DFM31</strain>
    </source>
</reference>
<evidence type="ECO:0000313" key="2">
    <source>
        <dbReference type="EMBL" id="MEV8465361.1"/>
    </source>
</evidence>
<keyword evidence="3" id="KW-1185">Reference proteome</keyword>
<proteinExistence type="predicted"/>
<evidence type="ECO:0000259" key="1">
    <source>
        <dbReference type="PROSITE" id="PS51186"/>
    </source>
</evidence>
<dbReference type="SUPFAM" id="SSF55729">
    <property type="entry name" value="Acyl-CoA N-acyltransferases (Nat)"/>
    <property type="match status" value="1"/>
</dbReference>
<dbReference type="RefSeq" id="WP_366190789.1">
    <property type="nucleotide sequence ID" value="NZ_JBFBVU010000001.1"/>
</dbReference>
<dbReference type="InterPro" id="IPR016181">
    <property type="entry name" value="Acyl_CoA_acyltransferase"/>
</dbReference>
<dbReference type="Gene3D" id="3.40.630.30">
    <property type="match status" value="1"/>
</dbReference>
<dbReference type="EMBL" id="JBFBVU010000001">
    <property type="protein sequence ID" value="MEV8465361.1"/>
    <property type="molecule type" value="Genomic_DNA"/>
</dbReference>
<evidence type="ECO:0000313" key="3">
    <source>
        <dbReference type="Proteomes" id="UP001553161"/>
    </source>
</evidence>
<feature type="domain" description="N-acetyltransferase" evidence="1">
    <location>
        <begin position="3"/>
        <end position="183"/>
    </location>
</feature>
<comment type="caution">
    <text evidence="2">The sequence shown here is derived from an EMBL/GenBank/DDBJ whole genome shotgun (WGS) entry which is preliminary data.</text>
</comment>